<keyword evidence="2" id="KW-0333">Golgi apparatus</keyword>
<dbReference type="GO" id="GO:0043001">
    <property type="term" value="P:Golgi to plasma membrane protein transport"/>
    <property type="evidence" value="ECO:0007669"/>
    <property type="project" value="TreeGrafter"/>
</dbReference>
<evidence type="ECO:0008006" key="7">
    <source>
        <dbReference type="Google" id="ProtNLM"/>
    </source>
</evidence>
<reference evidence="5 6" key="1">
    <citation type="submission" date="2020-07" db="EMBL/GenBank/DDBJ databases">
        <title>Sequencing the genomes of 1000 actinobacteria strains.</title>
        <authorList>
            <person name="Klenk H.-P."/>
        </authorList>
    </citation>
    <scope>NUCLEOTIDE SEQUENCE [LARGE SCALE GENOMIC DNA]</scope>
    <source>
        <strain evidence="5 6">DSM 45763</strain>
    </source>
</reference>
<dbReference type="InterPro" id="IPR038261">
    <property type="entry name" value="GPP34-like_sf"/>
</dbReference>
<proteinExistence type="predicted"/>
<dbReference type="Proteomes" id="UP000576393">
    <property type="component" value="Unassembled WGS sequence"/>
</dbReference>
<evidence type="ECO:0000256" key="1">
    <source>
        <dbReference type="ARBA" id="ARBA00004255"/>
    </source>
</evidence>
<organism evidence="5 6">
    <name type="scientific">Streptosporangium sandarakinum</name>
    <dbReference type="NCBI Taxonomy" id="1260955"/>
    <lineage>
        <taxon>Bacteria</taxon>
        <taxon>Bacillati</taxon>
        <taxon>Actinomycetota</taxon>
        <taxon>Actinomycetes</taxon>
        <taxon>Streptosporangiales</taxon>
        <taxon>Streptosporangiaceae</taxon>
        <taxon>Streptosporangium</taxon>
    </lineage>
</organism>
<evidence type="ECO:0000256" key="4">
    <source>
        <dbReference type="ARBA" id="ARBA00023136"/>
    </source>
</evidence>
<dbReference type="GO" id="GO:0005829">
    <property type="term" value="C:cytosol"/>
    <property type="evidence" value="ECO:0007669"/>
    <property type="project" value="TreeGrafter"/>
</dbReference>
<dbReference type="GO" id="GO:0006890">
    <property type="term" value="P:retrograde vesicle-mediated transport, Golgi to endoplasmic reticulum"/>
    <property type="evidence" value="ECO:0007669"/>
    <property type="project" value="TreeGrafter"/>
</dbReference>
<comment type="subcellular location">
    <subcellularLocation>
        <location evidence="1">Golgi apparatus membrane</location>
        <topology evidence="1">Peripheral membrane protein</topology>
        <orientation evidence="1">Cytoplasmic side</orientation>
    </subcellularLocation>
</comment>
<dbReference type="EMBL" id="JACCCO010000001">
    <property type="protein sequence ID" value="NYF40970.1"/>
    <property type="molecule type" value="Genomic_DNA"/>
</dbReference>
<evidence type="ECO:0000313" key="5">
    <source>
        <dbReference type="EMBL" id="NYF40970.1"/>
    </source>
</evidence>
<gene>
    <name evidence="5" type="ORF">HDA43_003129</name>
</gene>
<dbReference type="AlphaFoldDB" id="A0A852UYE3"/>
<dbReference type="Pfam" id="PF05719">
    <property type="entry name" value="GPP34"/>
    <property type="match status" value="1"/>
</dbReference>
<evidence type="ECO:0000256" key="3">
    <source>
        <dbReference type="ARBA" id="ARBA00023121"/>
    </source>
</evidence>
<dbReference type="GO" id="GO:0048194">
    <property type="term" value="P:Golgi vesicle budding"/>
    <property type="evidence" value="ECO:0007669"/>
    <property type="project" value="TreeGrafter"/>
</dbReference>
<dbReference type="GO" id="GO:0012505">
    <property type="term" value="C:endomembrane system"/>
    <property type="evidence" value="ECO:0007669"/>
    <property type="project" value="UniProtKB-ARBA"/>
</dbReference>
<keyword evidence="6" id="KW-1185">Reference proteome</keyword>
<keyword evidence="4" id="KW-0472">Membrane</keyword>
<dbReference type="GO" id="GO:0007030">
    <property type="term" value="P:Golgi organization"/>
    <property type="evidence" value="ECO:0007669"/>
    <property type="project" value="TreeGrafter"/>
</dbReference>
<dbReference type="PANTHER" id="PTHR12704:SF2">
    <property type="entry name" value="GOLGI PHOSPHOPROTEIN 3 HOMOLOG SAURON"/>
    <property type="match status" value="1"/>
</dbReference>
<accession>A0A852UYE3</accession>
<evidence type="ECO:0000256" key="2">
    <source>
        <dbReference type="ARBA" id="ARBA00023034"/>
    </source>
</evidence>
<dbReference type="GO" id="GO:0070273">
    <property type="term" value="F:phosphatidylinositol-4-phosphate binding"/>
    <property type="evidence" value="ECO:0007669"/>
    <property type="project" value="InterPro"/>
</dbReference>
<name>A0A852UYE3_9ACTN</name>
<comment type="caution">
    <text evidence="5">The sequence shown here is derived from an EMBL/GenBank/DDBJ whole genome shotgun (WGS) entry which is preliminary data.</text>
</comment>
<protein>
    <recommendedName>
        <fullName evidence="7">Golgi phosphoprotein 3 (GPP34)</fullName>
    </recommendedName>
</protein>
<dbReference type="Gene3D" id="1.10.3630.10">
    <property type="entry name" value="yeast vps74-n-term truncation variant domain like"/>
    <property type="match status" value="1"/>
</dbReference>
<dbReference type="InterPro" id="IPR008628">
    <property type="entry name" value="GPP34-like"/>
</dbReference>
<dbReference type="PANTHER" id="PTHR12704">
    <property type="entry name" value="TRANS-GOLGI PROTEIN GMX33"/>
    <property type="match status" value="1"/>
</dbReference>
<keyword evidence="3" id="KW-0446">Lipid-binding</keyword>
<sequence length="211" mass="22445">MTTIAEEVLLLALSEREGKQLVGSTDLGVALSGALLAELVIDGRVGLTDKKIAVLDPTPLGDEELDAALARIAAEDRPHKPDRWVYKLRSAKLRGRLLTRLAERGVLGEERSKVLGIFPRTRHPELDPSVERAVRERVREALAGAATDERTAALIAVLHAAKIDRKAFPDVDRRAFKEIAEGHWAGDAVSKTIASINAAAAGGAAAAAAAT</sequence>
<dbReference type="RefSeq" id="WP_218911734.1">
    <property type="nucleotide sequence ID" value="NZ_JACCCO010000001.1"/>
</dbReference>
<evidence type="ECO:0000313" key="6">
    <source>
        <dbReference type="Proteomes" id="UP000576393"/>
    </source>
</evidence>